<gene>
    <name evidence="8" type="ORF">K437DRAFT_257391</name>
</gene>
<dbReference type="InParanoid" id="A0A066VXV9"/>
<comment type="caution">
    <text evidence="8">The sequence shown here is derived from an EMBL/GenBank/DDBJ whole genome shotgun (WGS) entry which is preliminary data.</text>
</comment>
<evidence type="ECO:0000256" key="6">
    <source>
        <dbReference type="RuleBase" id="RU367022"/>
    </source>
</evidence>
<evidence type="ECO:0000256" key="5">
    <source>
        <dbReference type="ARBA" id="ARBA00023136"/>
    </source>
</evidence>
<dbReference type="EMBL" id="JMSN01000059">
    <property type="protein sequence ID" value="KDN43659.1"/>
    <property type="molecule type" value="Genomic_DNA"/>
</dbReference>
<protein>
    <recommendedName>
        <fullName evidence="6">Copper transport protein</fullName>
    </recommendedName>
</protein>
<dbReference type="GO" id="GO:0016020">
    <property type="term" value="C:membrane"/>
    <property type="evidence" value="ECO:0007669"/>
    <property type="project" value="UniProtKB-SubCell"/>
</dbReference>
<dbReference type="RefSeq" id="XP_013242435.1">
    <property type="nucleotide sequence ID" value="XM_013386981.1"/>
</dbReference>
<keyword evidence="6" id="KW-0186">Copper</keyword>
<evidence type="ECO:0000256" key="1">
    <source>
        <dbReference type="ARBA" id="ARBA00004141"/>
    </source>
</evidence>
<evidence type="ECO:0000313" key="8">
    <source>
        <dbReference type="EMBL" id="KDN43659.1"/>
    </source>
</evidence>
<dbReference type="GO" id="GO:0005375">
    <property type="term" value="F:copper ion transmembrane transporter activity"/>
    <property type="evidence" value="ECO:0007669"/>
    <property type="project" value="UniProtKB-UniRule"/>
</dbReference>
<dbReference type="Proteomes" id="UP000027361">
    <property type="component" value="Unassembled WGS sequence"/>
</dbReference>
<dbReference type="InterPro" id="IPR007274">
    <property type="entry name" value="Cop_transporter"/>
</dbReference>
<comment type="similarity">
    <text evidence="2 6">Belongs to the copper transporter (Ctr) (TC 1.A.56) family. SLC31A subfamily.</text>
</comment>
<keyword evidence="6" id="KW-0187">Copper transport</keyword>
<feature type="region of interest" description="Disordered" evidence="7">
    <location>
        <begin position="113"/>
        <end position="142"/>
    </location>
</feature>
<sequence length="305" mass="31813">MSAPRFVYARHGDSMGSSSSSSMSGMDMASGSSSSTGCVTNMLGNWETTGVCVLTSSWRIQNKAMFAGTCIGVFLLVVLIEMVRRWGREWDRYIVRKEIAARAHFLATATPLEPSAGMPGAHNGAASPDDKESSSGGHTESQSHAVAIQAPTPWNGRLTACPNSLQQRAFSAGLPPNGAAAACWSTPIRASRFRPTLFQQAVRSLLYAIQFAGAYIVMLIAMTFNGYILLSIVLGGFFSHFVSTWDALAFDLASTDQDPYLLANGGGTGAGAGVESLGANGACAATAAAAKASDQSYHASGVCCG</sequence>
<keyword evidence="3 6" id="KW-0812">Transmembrane</keyword>
<evidence type="ECO:0000313" key="9">
    <source>
        <dbReference type="Proteomes" id="UP000027361"/>
    </source>
</evidence>
<evidence type="ECO:0000256" key="3">
    <source>
        <dbReference type="ARBA" id="ARBA00022692"/>
    </source>
</evidence>
<keyword evidence="9" id="KW-1185">Reference proteome</keyword>
<proteinExistence type="inferred from homology"/>
<feature type="transmembrane region" description="Helical" evidence="6">
    <location>
        <begin position="64"/>
        <end position="83"/>
    </location>
</feature>
<accession>A0A066VXV9</accession>
<keyword evidence="6" id="KW-0406">Ion transport</keyword>
<dbReference type="HOGENOM" id="CLU_079690_0_1_1"/>
<organism evidence="8 9">
    <name type="scientific">Tilletiaria anomala (strain ATCC 24038 / CBS 436.72 / UBC 951)</name>
    <dbReference type="NCBI Taxonomy" id="1037660"/>
    <lineage>
        <taxon>Eukaryota</taxon>
        <taxon>Fungi</taxon>
        <taxon>Dikarya</taxon>
        <taxon>Basidiomycota</taxon>
        <taxon>Ustilaginomycotina</taxon>
        <taxon>Exobasidiomycetes</taxon>
        <taxon>Georgefischeriales</taxon>
        <taxon>Tilletiariaceae</taxon>
        <taxon>Tilletiaria</taxon>
    </lineage>
</organism>
<evidence type="ECO:0000256" key="2">
    <source>
        <dbReference type="ARBA" id="ARBA00006921"/>
    </source>
</evidence>
<keyword evidence="6" id="KW-0813">Transport</keyword>
<keyword evidence="5 6" id="KW-0472">Membrane</keyword>
<dbReference type="STRING" id="1037660.A0A066VXV9"/>
<evidence type="ECO:0000256" key="4">
    <source>
        <dbReference type="ARBA" id="ARBA00022989"/>
    </source>
</evidence>
<dbReference type="OMA" id="MDMHDMH"/>
<dbReference type="OrthoDB" id="161814at2759"/>
<dbReference type="FunCoup" id="A0A066VXV9">
    <property type="interactions" value="12"/>
</dbReference>
<reference evidence="8 9" key="1">
    <citation type="submission" date="2014-05" db="EMBL/GenBank/DDBJ databases">
        <title>Draft genome sequence of a rare smut relative, Tilletiaria anomala UBC 951.</title>
        <authorList>
            <consortium name="DOE Joint Genome Institute"/>
            <person name="Toome M."/>
            <person name="Kuo A."/>
            <person name="Henrissat B."/>
            <person name="Lipzen A."/>
            <person name="Tritt A."/>
            <person name="Yoshinaga Y."/>
            <person name="Zane M."/>
            <person name="Barry K."/>
            <person name="Grigoriev I.V."/>
            <person name="Spatafora J.W."/>
            <person name="Aimea M.C."/>
        </authorList>
    </citation>
    <scope>NUCLEOTIDE SEQUENCE [LARGE SCALE GENOMIC DNA]</scope>
    <source>
        <strain evidence="8 9">UBC 951</strain>
    </source>
</reference>
<dbReference type="GeneID" id="25264680"/>
<dbReference type="PANTHER" id="PTHR12483">
    <property type="entry name" value="SOLUTE CARRIER FAMILY 31 COPPER TRANSPORTERS"/>
    <property type="match status" value="1"/>
</dbReference>
<comment type="subcellular location">
    <subcellularLocation>
        <location evidence="1 6">Membrane</location>
        <topology evidence="1 6">Multi-pass membrane protein</topology>
    </subcellularLocation>
</comment>
<dbReference type="AlphaFoldDB" id="A0A066VXV9"/>
<dbReference type="PANTHER" id="PTHR12483:SF73">
    <property type="entry name" value="COPPER TRANSPORT PROTEIN CTR3"/>
    <property type="match status" value="1"/>
</dbReference>
<keyword evidence="4 6" id="KW-1133">Transmembrane helix</keyword>
<evidence type="ECO:0000256" key="7">
    <source>
        <dbReference type="SAM" id="MobiDB-lite"/>
    </source>
</evidence>
<dbReference type="Pfam" id="PF04145">
    <property type="entry name" value="Ctr"/>
    <property type="match status" value="1"/>
</dbReference>
<name>A0A066VXV9_TILAU</name>